<feature type="coiled-coil region" evidence="1">
    <location>
        <begin position="712"/>
        <end position="821"/>
    </location>
</feature>
<evidence type="ECO:0000256" key="2">
    <source>
        <dbReference type="SAM" id="MobiDB-lite"/>
    </source>
</evidence>
<dbReference type="eggNOG" id="ENOG502RT8H">
    <property type="taxonomic scope" value="Eukaryota"/>
</dbReference>
<reference evidence="4" key="1">
    <citation type="submission" date="2007-07" db="EMBL/GenBank/DDBJ databases">
        <title>PCAP assembly of the Caenorhabditis remanei genome.</title>
        <authorList>
            <consortium name="The Caenorhabditis remanei Sequencing Consortium"/>
            <person name="Wilson R.K."/>
        </authorList>
    </citation>
    <scope>NUCLEOTIDE SEQUENCE [LARGE SCALE GENOMIC DNA]</scope>
    <source>
        <strain evidence="4">PB4641</strain>
    </source>
</reference>
<dbReference type="Proteomes" id="UP000008281">
    <property type="component" value="Unassembled WGS sequence"/>
</dbReference>
<evidence type="ECO:0000313" key="4">
    <source>
        <dbReference type="EMBL" id="EFP05349.1"/>
    </source>
</evidence>
<evidence type="ECO:0000259" key="3">
    <source>
        <dbReference type="Pfam" id="PF25100"/>
    </source>
</evidence>
<dbReference type="HOGENOM" id="CLU_012332_0_0_1"/>
<dbReference type="EMBL" id="DS268412">
    <property type="protein sequence ID" value="EFP05349.1"/>
    <property type="molecule type" value="Genomic_DNA"/>
</dbReference>
<dbReference type="PANTHER" id="PTHR21447">
    <property type="entry name" value="RING-TYPE DOMAIN-CONTAINING PROTEIN-RELATED"/>
    <property type="match status" value="1"/>
</dbReference>
<sequence length="990" mass="113629">MEIDKNSLRISSASLGKIALHYFSHLNRKNIDIREFNVFEKDEIEDDGEKNVRFILRRYASHLGMYGSSKELTENLHIFANFPQNEEFLQIDRGGPYSNDLEAFEGTDGQKYIHKQDIFLYLQNRLILKEPRLKKTIPKDMLCLFLKSQEKKVNEGCEFIRFDEKTFCSIDKELDEIIRNLKKLPRLCRPLSLKKYEWRHIFDQFKKVLPEALVDVEQVSLAGAVRIAFEEIPTNKRTEDWQLFYTISASLIRGLHSLMRGHPGLFLPAKSSNKTVVRLFEDGSQKFVIRFELEQAMSSLNPRVRVTDVFDRNRMECMTLDEANEFCKSHQIEITKLSFVKIPVKRAKHRAVPILTPYKYHCILSIDVLFEFLRDFYFERSIFHGTPCGSPMVIHIVGKLNTFFDTSFPYRYLSSIGSAHHLDAAFDINSFGNKAHLHIRDVGSNGFTVEELIDEIEYLGFDSSFPEIFSHVDIAYEEVLKNKREHFLRKCDMYDAIEHCLHLCLFNRFPNMAEFLHIQKACHRIVGYNCEKCSSEHAKKQDQRSIDVYELLEKNMMRCKEEKEKKDMEDKIKAEELANSGGESKTLKIKNKKKAKAASQVVATGSQQGSDVSLAAGIMECLNLNTNIVEEKNTESADEKNGSQGKAAENSDHIEMTTTPGEGSSAGPSSSSSPSNENHVQEDDKPVQDNHQSDPPNSIKWCIKCHRTSLKCDAAKEELKSASKKITDLKKELSAFQRRNTEKSTTISEQELVIKSLEAKLKIAEDLNEKSNIAKTAEEIKKNEAKLLEKDEIIALLQEKLKVTEHQNEQREETISNLLNELQSASAGTSSDIVVVKEPSKNASSLSEELSNELFSLFKTRGTLLNANLIHQATDSVNKLLLLTEKEPIKRRARIELKKFHDAYRNYMRAIEENIETIQASYLMISQEFTTKLFKRRMEFQIRNVSSAFTVWDLSINCASASVVKDLITQRVHWDGTEPKMNVRLVETCI</sequence>
<organism evidence="5">
    <name type="scientific">Caenorhabditis remanei</name>
    <name type="common">Caenorhabditis vulgaris</name>
    <dbReference type="NCBI Taxonomy" id="31234"/>
    <lineage>
        <taxon>Eukaryota</taxon>
        <taxon>Metazoa</taxon>
        <taxon>Ecdysozoa</taxon>
        <taxon>Nematoda</taxon>
        <taxon>Chromadorea</taxon>
        <taxon>Rhabditida</taxon>
        <taxon>Rhabditina</taxon>
        <taxon>Rhabditomorpha</taxon>
        <taxon>Rhabditoidea</taxon>
        <taxon>Rhabditidae</taxon>
        <taxon>Peloderinae</taxon>
        <taxon>Caenorhabditis</taxon>
    </lineage>
</organism>
<feature type="domain" description="DUF7809" evidence="3">
    <location>
        <begin position="112"/>
        <end position="268"/>
    </location>
</feature>
<name>E3LP00_CAERE</name>
<dbReference type="GO" id="GO:0045121">
    <property type="term" value="C:membrane raft"/>
    <property type="evidence" value="ECO:0007669"/>
    <property type="project" value="TreeGrafter"/>
</dbReference>
<feature type="region of interest" description="Disordered" evidence="2">
    <location>
        <begin position="633"/>
        <end position="697"/>
    </location>
</feature>
<keyword evidence="1" id="KW-0175">Coiled coil</keyword>
<dbReference type="InParanoid" id="E3LP00"/>
<accession>E3LP00</accession>
<dbReference type="STRING" id="31234.E3LP00"/>
<gene>
    <name evidence="4" type="ORF">CRE_27197</name>
</gene>
<dbReference type="AlphaFoldDB" id="E3LP00"/>
<dbReference type="GO" id="GO:0045087">
    <property type="term" value="P:innate immune response"/>
    <property type="evidence" value="ECO:0007669"/>
    <property type="project" value="TreeGrafter"/>
</dbReference>
<dbReference type="PANTHER" id="PTHR21447:SF13">
    <property type="entry name" value="RING-TYPE DOMAIN-CONTAINING PROTEIN"/>
    <property type="match status" value="1"/>
</dbReference>
<dbReference type="Pfam" id="PF25100">
    <property type="entry name" value="DUF7809"/>
    <property type="match status" value="1"/>
</dbReference>
<dbReference type="InterPro" id="IPR056711">
    <property type="entry name" value="DUF7809"/>
</dbReference>
<evidence type="ECO:0000256" key="1">
    <source>
        <dbReference type="SAM" id="Coils"/>
    </source>
</evidence>
<dbReference type="FunCoup" id="E3LP00">
    <property type="interactions" value="1038"/>
</dbReference>
<proteinExistence type="predicted"/>
<evidence type="ECO:0000313" key="5">
    <source>
        <dbReference type="Proteomes" id="UP000008281"/>
    </source>
</evidence>
<keyword evidence="5" id="KW-1185">Reference proteome</keyword>
<protein>
    <recommendedName>
        <fullName evidence="3">DUF7809 domain-containing protein</fullName>
    </recommendedName>
</protein>
<feature type="compositionally biased region" description="Basic and acidic residues" evidence="2">
    <location>
        <begin position="679"/>
        <end position="692"/>
    </location>
</feature>
<dbReference type="OrthoDB" id="5874481at2759"/>
<feature type="compositionally biased region" description="Low complexity" evidence="2">
    <location>
        <begin position="657"/>
        <end position="675"/>
    </location>
</feature>